<dbReference type="PROSITE" id="PS51257">
    <property type="entry name" value="PROKAR_LIPOPROTEIN"/>
    <property type="match status" value="1"/>
</dbReference>
<gene>
    <name evidence="5" type="ORF">FXF36_01950</name>
</gene>
<dbReference type="CDD" id="cd14748">
    <property type="entry name" value="PBP2_UgpB"/>
    <property type="match status" value="1"/>
</dbReference>
<feature type="chain" id="PRO_5024790811" evidence="4">
    <location>
        <begin position="26"/>
        <end position="433"/>
    </location>
</feature>
<dbReference type="AlphaFoldDB" id="A0A5P6VMD4"/>
<name>A0A5P6VMD4_PSEXY</name>
<evidence type="ECO:0000256" key="1">
    <source>
        <dbReference type="ARBA" id="ARBA00008520"/>
    </source>
</evidence>
<evidence type="ECO:0000256" key="4">
    <source>
        <dbReference type="SAM" id="SignalP"/>
    </source>
</evidence>
<dbReference type="PANTHER" id="PTHR30061:SF50">
    <property type="entry name" value="MALTOSE_MALTODEXTRIN-BINDING PERIPLASMIC PROTEIN"/>
    <property type="match status" value="1"/>
</dbReference>
<feature type="signal peptide" evidence="4">
    <location>
        <begin position="1"/>
        <end position="25"/>
    </location>
</feature>
<dbReference type="GO" id="GO:0055052">
    <property type="term" value="C:ATP-binding cassette (ABC) transporter complex, substrate-binding subunit-containing"/>
    <property type="evidence" value="ECO:0007669"/>
    <property type="project" value="TreeGrafter"/>
</dbReference>
<protein>
    <submittedName>
        <fullName evidence="5">ABC transporter substrate-binding protein</fullName>
    </submittedName>
</protein>
<evidence type="ECO:0000313" key="6">
    <source>
        <dbReference type="Proteomes" id="UP000327030"/>
    </source>
</evidence>
<evidence type="ECO:0000256" key="3">
    <source>
        <dbReference type="ARBA" id="ARBA00022729"/>
    </source>
</evidence>
<dbReference type="Pfam" id="PF13416">
    <property type="entry name" value="SBP_bac_8"/>
    <property type="match status" value="1"/>
</dbReference>
<dbReference type="Proteomes" id="UP000327030">
    <property type="component" value="Chromosome 1"/>
</dbReference>
<sequence length="433" mass="46752">MKRKIISGLLAGLMAMSLFTGCGSAANTTTASEGGSDTGAKAEASTSDPITISFWCNFTGSDGDVLREIVDKYNSTNTDNIKVEIDIMDYGTLQSKLPTAISTGTGPSFILAGVELIKQYKENDMIEPIDDFWDVTGIDKSNYNANVLEKSYFDGTQYGVPMQYNLQYLYYNKDLFAAAGLDPEAPPTTMEELEKDAIACTDEANGIYGLGLPVNYGNYVEYLWANGGDVVSVDGKENFLNSDANIKTLTWIQNMINEGVSPKALDAGEADTMFQAGRLAMYTSGPWNINGLNQLGVNYGITAIPAGTDGAFSPEGGCSWMLTKGADEATKQAAYKFMAYWISDDILKEWSNRNGFPVWANSVLKDSEIQANEILADVSAASTIGRDYHLTLDCGSQIDADVMQPMMEKILSGEDVKASVTEASAKLDEVLGL</sequence>
<organism evidence="5 6">
    <name type="scientific">Pseudobutyrivibrio xylanivorans</name>
    <dbReference type="NCBI Taxonomy" id="185007"/>
    <lineage>
        <taxon>Bacteria</taxon>
        <taxon>Bacillati</taxon>
        <taxon>Bacillota</taxon>
        <taxon>Clostridia</taxon>
        <taxon>Lachnospirales</taxon>
        <taxon>Lachnospiraceae</taxon>
        <taxon>Pseudobutyrivibrio</taxon>
    </lineage>
</organism>
<keyword evidence="3 4" id="KW-0732">Signal</keyword>
<dbReference type="GO" id="GO:0042956">
    <property type="term" value="P:maltodextrin transmembrane transport"/>
    <property type="evidence" value="ECO:0007669"/>
    <property type="project" value="TreeGrafter"/>
</dbReference>
<keyword evidence="2" id="KW-0813">Transport</keyword>
<comment type="similarity">
    <text evidence="1">Belongs to the bacterial solute-binding protein 1 family.</text>
</comment>
<evidence type="ECO:0000313" key="5">
    <source>
        <dbReference type="EMBL" id="QFJ53717.1"/>
    </source>
</evidence>
<dbReference type="RefSeq" id="WP_151622214.1">
    <property type="nucleotide sequence ID" value="NZ_CP043028.1"/>
</dbReference>
<dbReference type="SUPFAM" id="SSF53850">
    <property type="entry name" value="Periplasmic binding protein-like II"/>
    <property type="match status" value="1"/>
</dbReference>
<dbReference type="EMBL" id="CP043028">
    <property type="protein sequence ID" value="QFJ53717.1"/>
    <property type="molecule type" value="Genomic_DNA"/>
</dbReference>
<dbReference type="PANTHER" id="PTHR30061">
    <property type="entry name" value="MALTOSE-BINDING PERIPLASMIC PROTEIN"/>
    <property type="match status" value="1"/>
</dbReference>
<dbReference type="GO" id="GO:1901982">
    <property type="term" value="F:maltose binding"/>
    <property type="evidence" value="ECO:0007669"/>
    <property type="project" value="TreeGrafter"/>
</dbReference>
<dbReference type="InterPro" id="IPR006059">
    <property type="entry name" value="SBP"/>
</dbReference>
<dbReference type="GO" id="GO:0015768">
    <property type="term" value="P:maltose transport"/>
    <property type="evidence" value="ECO:0007669"/>
    <property type="project" value="TreeGrafter"/>
</dbReference>
<dbReference type="KEGG" id="pxv:FXF36_01950"/>
<evidence type="ECO:0000256" key="2">
    <source>
        <dbReference type="ARBA" id="ARBA00022448"/>
    </source>
</evidence>
<dbReference type="Gene3D" id="3.40.190.10">
    <property type="entry name" value="Periplasmic binding protein-like II"/>
    <property type="match status" value="1"/>
</dbReference>
<dbReference type="OrthoDB" id="383712at2"/>
<accession>A0A5P6VMD4</accession>
<proteinExistence type="inferred from homology"/>
<reference evidence="6" key="1">
    <citation type="submission" date="2019-08" db="EMBL/GenBank/DDBJ databases">
        <title>Complete Genome Sequence of the Polysaccharide-Degrading Rumen Bacterium Pseudobutyrivibrio xylanivorans MA3014.</title>
        <authorList>
            <person name="Palevich N."/>
            <person name="Maclean P.H."/>
            <person name="Kelly W.J."/>
            <person name="Leahy S.C."/>
            <person name="Rakonjac J."/>
            <person name="Attwood G.T."/>
        </authorList>
    </citation>
    <scope>NUCLEOTIDE SEQUENCE [LARGE SCALE GENOMIC DNA]</scope>
    <source>
        <strain evidence="6">MA3014</strain>
    </source>
</reference>